<feature type="transmembrane region" description="Helical" evidence="7">
    <location>
        <begin position="644"/>
        <end position="666"/>
    </location>
</feature>
<dbReference type="Gene3D" id="3.40.50.300">
    <property type="entry name" value="P-loop containing nucleotide triphosphate hydrolases"/>
    <property type="match status" value="1"/>
</dbReference>
<keyword evidence="5 7" id="KW-1133">Transmembrane helix</keyword>
<dbReference type="InterPro" id="IPR027417">
    <property type="entry name" value="P-loop_NTPase"/>
</dbReference>
<feature type="transmembrane region" description="Helical" evidence="7">
    <location>
        <begin position="583"/>
        <end position="606"/>
    </location>
</feature>
<keyword evidence="3" id="KW-0547">Nucleotide-binding</keyword>
<dbReference type="GO" id="GO:0016887">
    <property type="term" value="F:ATP hydrolysis activity"/>
    <property type="evidence" value="ECO:0007669"/>
    <property type="project" value="InterPro"/>
</dbReference>
<dbReference type="CDD" id="cd03230">
    <property type="entry name" value="ABC_DR_subfamily_A"/>
    <property type="match status" value="1"/>
</dbReference>
<keyword evidence="6 7" id="KW-0472">Membrane</keyword>
<name>A0A0A9X7D7_LYGHE</name>
<dbReference type="InterPro" id="IPR013525">
    <property type="entry name" value="ABC2_TM"/>
</dbReference>
<dbReference type="GO" id="GO:0016020">
    <property type="term" value="C:membrane"/>
    <property type="evidence" value="ECO:0007669"/>
    <property type="project" value="UniProtKB-SubCell"/>
</dbReference>
<dbReference type="EMBL" id="GBHO01028053">
    <property type="protein sequence ID" value="JAG15551.1"/>
    <property type="molecule type" value="Transcribed_RNA"/>
</dbReference>
<evidence type="ECO:0000256" key="6">
    <source>
        <dbReference type="ARBA" id="ARBA00023136"/>
    </source>
</evidence>
<reference evidence="10" key="3">
    <citation type="submission" date="2014-09" db="EMBL/GenBank/DDBJ databases">
        <authorList>
            <person name="Magalhaes I.L.F."/>
            <person name="Oliveira U."/>
            <person name="Santos F.R."/>
            <person name="Vidigal T.H.D.A."/>
            <person name="Brescovit A.D."/>
            <person name="Santos A.J."/>
        </authorList>
    </citation>
    <scope>NUCLEOTIDE SEQUENCE</scope>
</reference>
<dbReference type="GO" id="GO:0005524">
    <property type="term" value="F:ATP binding"/>
    <property type="evidence" value="ECO:0007669"/>
    <property type="project" value="UniProtKB-KW"/>
</dbReference>
<evidence type="ECO:0000256" key="1">
    <source>
        <dbReference type="ARBA" id="ARBA00004141"/>
    </source>
</evidence>
<dbReference type="Pfam" id="PF12698">
    <property type="entry name" value="ABC2_membrane_3"/>
    <property type="match status" value="1"/>
</dbReference>
<dbReference type="SMART" id="SM00382">
    <property type="entry name" value="AAA"/>
    <property type="match status" value="1"/>
</dbReference>
<accession>A0A0A9X7D7</accession>
<sequence>MANIVEVIQAYKKYGPKSLVLNGLNMKVPRNTIYGLLGPSGCGKTTLLLSIVGFNHLDSGEVVLNGPKRKRDFGYMPQEISLFQDFTVEETCAFFGAVYGLEKTSCAKEARKLIALLQIPMGSTRLIKDLSGGQQRRVSLIVTLLHKPQILILDEPTVGLDCMLTVKIWDHLVNLTNQGTTVMITTHYIQETVRCHTVGMMRNGTLLTEGSPTALMESHGVDNLEDVFLRLCCMQTNNQEQPKKHPPPIRGRVNVFGEEKNFNKDRYLAYMYKQYCFFKRNIPQLVYVLLYPLVIALIFEMTAKDPSEIPIGLRSREKGADNCSHPVLTYYESLNCSLPPATCMLKKHLEALNPVTEYYDEEEAIDDLHDDKILGYVYLNENYTSNLVQRILITASHLGLSENDTFNIDLSNSIVIVDKSHYILTRFANTTMLKGHSAMFDELLTTCGIPTRTMKYPISFTAVYGEMDQPFRASALSGLLTGFCFYYPLLYTASTIMWEKTAGFVQRNTLAGVTYFEIVLTHLSWQYLIVVVQDLFGFFVLFKSFPLPSYPGNDFQILFLILMSNTAGIASGFLFTELCEVEIAVVYAVCFSMVAIFNLSGTIWPIEGAWGFMKTWANLGPGSCLHRSYPSTIFRGFGMDHYDLYFGVGVNMFWVAVFGIATASLYRYNRRNS</sequence>
<dbReference type="EMBL" id="GBRD01012661">
    <property type="protein sequence ID" value="JAG53163.1"/>
    <property type="molecule type" value="Transcribed_RNA"/>
</dbReference>
<feature type="transmembrane region" description="Helical" evidence="7">
    <location>
        <begin position="557"/>
        <end position="576"/>
    </location>
</feature>
<comment type="subcellular location">
    <subcellularLocation>
        <location evidence="1">Membrane</location>
        <topology evidence="1">Multi-pass membrane protein</topology>
    </subcellularLocation>
</comment>
<dbReference type="InterPro" id="IPR003439">
    <property type="entry name" value="ABC_transporter-like_ATP-bd"/>
</dbReference>
<dbReference type="GO" id="GO:0140359">
    <property type="term" value="F:ABC-type transporter activity"/>
    <property type="evidence" value="ECO:0007669"/>
    <property type="project" value="InterPro"/>
</dbReference>
<feature type="domain" description="ABC transporter" evidence="8">
    <location>
        <begin position="5"/>
        <end position="228"/>
    </location>
</feature>
<evidence type="ECO:0000313" key="9">
    <source>
        <dbReference type="EMBL" id="JAG15551.1"/>
    </source>
</evidence>
<dbReference type="PANTHER" id="PTHR43038:SF3">
    <property type="entry name" value="ABC TRANSPORTER G FAMILY MEMBER 20 ISOFORM X1"/>
    <property type="match status" value="1"/>
</dbReference>
<keyword evidence="4" id="KW-0067">ATP-binding</keyword>
<dbReference type="PANTHER" id="PTHR43038">
    <property type="entry name" value="ATP-BINDING CASSETTE, SUB-FAMILY H, MEMBER 1"/>
    <property type="match status" value="1"/>
</dbReference>
<feature type="transmembrane region" description="Helical" evidence="7">
    <location>
        <begin position="525"/>
        <end position="545"/>
    </location>
</feature>
<dbReference type="SUPFAM" id="SSF52540">
    <property type="entry name" value="P-loop containing nucleoside triphosphate hydrolases"/>
    <property type="match status" value="1"/>
</dbReference>
<dbReference type="Pfam" id="PF00005">
    <property type="entry name" value="ABC_tran"/>
    <property type="match status" value="1"/>
</dbReference>
<evidence type="ECO:0000256" key="2">
    <source>
        <dbReference type="ARBA" id="ARBA00022692"/>
    </source>
</evidence>
<keyword evidence="2 7" id="KW-0812">Transmembrane</keyword>
<reference evidence="9" key="2">
    <citation type="submission" date="2014-07" db="EMBL/GenBank/DDBJ databases">
        <authorList>
            <person name="Hull J."/>
        </authorList>
    </citation>
    <scope>NUCLEOTIDE SEQUENCE</scope>
</reference>
<evidence type="ECO:0000259" key="8">
    <source>
        <dbReference type="PROSITE" id="PS50893"/>
    </source>
</evidence>
<evidence type="ECO:0000256" key="3">
    <source>
        <dbReference type="ARBA" id="ARBA00022741"/>
    </source>
</evidence>
<proteinExistence type="predicted"/>
<evidence type="ECO:0000256" key="5">
    <source>
        <dbReference type="ARBA" id="ARBA00022989"/>
    </source>
</evidence>
<dbReference type="PROSITE" id="PS50893">
    <property type="entry name" value="ABC_TRANSPORTER_2"/>
    <property type="match status" value="1"/>
</dbReference>
<reference evidence="9" key="1">
    <citation type="journal article" date="2014" name="PLoS ONE">
        <title>Transcriptome-Based Identification of ABC Transporters in the Western Tarnished Plant Bug Lygus hesperus.</title>
        <authorList>
            <person name="Hull J.J."/>
            <person name="Chaney K."/>
            <person name="Geib S.M."/>
            <person name="Fabrick J.A."/>
            <person name="Brent C.S."/>
            <person name="Walsh D."/>
            <person name="Lavine L.C."/>
        </authorList>
    </citation>
    <scope>NUCLEOTIDE SEQUENCE</scope>
</reference>
<evidence type="ECO:0000256" key="4">
    <source>
        <dbReference type="ARBA" id="ARBA00022840"/>
    </source>
</evidence>
<dbReference type="PROSITE" id="PS00211">
    <property type="entry name" value="ABC_TRANSPORTER_1"/>
    <property type="match status" value="1"/>
</dbReference>
<dbReference type="InterPro" id="IPR017871">
    <property type="entry name" value="ABC_transporter-like_CS"/>
</dbReference>
<organism evidence="9">
    <name type="scientific">Lygus hesperus</name>
    <name type="common">Western plant bug</name>
    <dbReference type="NCBI Taxonomy" id="30085"/>
    <lineage>
        <taxon>Eukaryota</taxon>
        <taxon>Metazoa</taxon>
        <taxon>Ecdysozoa</taxon>
        <taxon>Arthropoda</taxon>
        <taxon>Hexapoda</taxon>
        <taxon>Insecta</taxon>
        <taxon>Pterygota</taxon>
        <taxon>Neoptera</taxon>
        <taxon>Paraneoptera</taxon>
        <taxon>Hemiptera</taxon>
        <taxon>Heteroptera</taxon>
        <taxon>Panheteroptera</taxon>
        <taxon>Cimicomorpha</taxon>
        <taxon>Miridae</taxon>
        <taxon>Mirini</taxon>
        <taxon>Lygus</taxon>
    </lineage>
</organism>
<gene>
    <name evidence="9" type="primary">abcG23_19</name>
    <name evidence="9" type="ORF">CM83_3024</name>
</gene>
<protein>
    <submittedName>
        <fullName evidence="9">ABC transporter G family member 23</fullName>
    </submittedName>
</protein>
<dbReference type="InterPro" id="IPR003593">
    <property type="entry name" value="AAA+_ATPase"/>
</dbReference>
<evidence type="ECO:0000256" key="7">
    <source>
        <dbReference type="SAM" id="Phobius"/>
    </source>
</evidence>
<evidence type="ECO:0000313" key="10">
    <source>
        <dbReference type="EMBL" id="JAG53163.1"/>
    </source>
</evidence>
<dbReference type="AlphaFoldDB" id="A0A0A9X7D7"/>